<evidence type="ECO:0000313" key="2">
    <source>
        <dbReference type="Proteomes" id="UP001151760"/>
    </source>
</evidence>
<dbReference type="EMBL" id="BQNB010012448">
    <property type="protein sequence ID" value="GJT03690.1"/>
    <property type="molecule type" value="Genomic_DNA"/>
</dbReference>
<gene>
    <name evidence="1" type="ORF">Tco_0838152</name>
</gene>
<protein>
    <submittedName>
        <fullName evidence="1">Uncharacterized protein</fullName>
    </submittedName>
</protein>
<accession>A0ABQ5AM10</accession>
<reference evidence="1" key="1">
    <citation type="journal article" date="2022" name="Int. J. Mol. Sci.">
        <title>Draft Genome of Tanacetum Coccineum: Genomic Comparison of Closely Related Tanacetum-Family Plants.</title>
        <authorList>
            <person name="Yamashiro T."/>
            <person name="Shiraishi A."/>
            <person name="Nakayama K."/>
            <person name="Satake H."/>
        </authorList>
    </citation>
    <scope>NUCLEOTIDE SEQUENCE</scope>
</reference>
<organism evidence="1 2">
    <name type="scientific">Tanacetum coccineum</name>
    <dbReference type="NCBI Taxonomy" id="301880"/>
    <lineage>
        <taxon>Eukaryota</taxon>
        <taxon>Viridiplantae</taxon>
        <taxon>Streptophyta</taxon>
        <taxon>Embryophyta</taxon>
        <taxon>Tracheophyta</taxon>
        <taxon>Spermatophyta</taxon>
        <taxon>Magnoliopsida</taxon>
        <taxon>eudicotyledons</taxon>
        <taxon>Gunneridae</taxon>
        <taxon>Pentapetalae</taxon>
        <taxon>asterids</taxon>
        <taxon>campanulids</taxon>
        <taxon>Asterales</taxon>
        <taxon>Asteraceae</taxon>
        <taxon>Asteroideae</taxon>
        <taxon>Anthemideae</taxon>
        <taxon>Anthemidinae</taxon>
        <taxon>Tanacetum</taxon>
    </lineage>
</organism>
<name>A0ABQ5AM10_9ASTR</name>
<keyword evidence="2" id="KW-1185">Reference proteome</keyword>
<sequence>MSDVRCRTQLAAQTTRYWVKLPEPTKTVVSDQVSVPNVTKTVTEPLLPAQTEATSTAVTMEDDQLTAGTKIFPGEMK</sequence>
<dbReference type="Proteomes" id="UP001151760">
    <property type="component" value="Unassembled WGS sequence"/>
</dbReference>
<comment type="caution">
    <text evidence="1">The sequence shown here is derived from an EMBL/GenBank/DDBJ whole genome shotgun (WGS) entry which is preliminary data.</text>
</comment>
<evidence type="ECO:0000313" key="1">
    <source>
        <dbReference type="EMBL" id="GJT03690.1"/>
    </source>
</evidence>
<reference evidence="1" key="2">
    <citation type="submission" date="2022-01" db="EMBL/GenBank/DDBJ databases">
        <authorList>
            <person name="Yamashiro T."/>
            <person name="Shiraishi A."/>
            <person name="Satake H."/>
            <person name="Nakayama K."/>
        </authorList>
    </citation>
    <scope>NUCLEOTIDE SEQUENCE</scope>
</reference>
<proteinExistence type="predicted"/>